<evidence type="ECO:0008006" key="11">
    <source>
        <dbReference type="Google" id="ProtNLM"/>
    </source>
</evidence>
<sequence>MSVPVLISAAQVILNPLIPLATEQIKLAWGFKDDLRRLKDRLELAQALLRDAENHRRVNLEVLQLWLKKLNSVTCSADDVMDELAFEVLRRKMEVQNRFKMANKVKNNKVRKFFFFCLSNPLPFRFKMANKVKNINLLLDDLCKGANDIGLRLADQILNAASTSVEPREVNFRLTHPFVDDKQVVGRDGDVSTVIDMLLSSDNTVDDLPVIAIVGMGGMGKTTLAQLVYNNEKVVKHFGDQRMWICVSDDFIVPKLLNQMVQSLTRDTSEIENIEGIVRKLGEKLNGKKYLLVLDDVWNENPDKWECMRNSLLGIGGSKGSKIIATTRSMHVPSSASNLEMEDVGNDYFNILLHNSLFQDIELDEYNNITSCKMHDLVHDLALDVSEGNCLALTSIASEANYHPEVQHLSFDLMRNVSFEIPKENVGKLRTLLLKESLPKNIYEVKCIRALKLEGYEVEELPDSICKFIHLRYLDISREFMPMMIGKLTSLQTLPFFVVGEDKGHKIEELGSLSKLRGKLMIYNLKQVKGKKEAEKANISGKLNIHELRFRWDMWEGRSTAEDTASINHKDVLEGLKPHGSLKVLKLEKFEGQNFASWMMSGRDAQLLQNLVKIELSECTRCEQVPPLGHLPHLEVIRMYRLSNLKCIGPEFYGCHSVVNHDQCNDGIITGSYSGGVTTATAKAMAVVFPALRELYLDDMENLEEWCGLGVTSSSLDTTMFFPLLEFVRIRDCPELTTIPGHLLSLQELICGDHPETHRPTHHPYLRIASRGSKMGVLLVDFLEKSSKTLRKMTAISLKELCYLPKGLLQQTLVTLEIEYCPNLVIADPDELCSLPSLQSLTIIQCPRLAGCWEERLFCLTSLQTLKIGFFSEELEYFPWPSTTVSAASASASKYHPNPKHYPFISLVSLTLLGWKRLKYLPDQLQHLTTLRDLSISQFHGLEALPEWLGNISSLHSLELHRCDANLPTQEAMQRLTNLQSLKIYNCPLLEERCARGSGQEWHKIAHIPSIHIRPY</sequence>
<evidence type="ECO:0000259" key="6">
    <source>
        <dbReference type="Pfam" id="PF00931"/>
    </source>
</evidence>
<evidence type="ECO:0000259" key="8">
    <source>
        <dbReference type="Pfam" id="PF25019"/>
    </source>
</evidence>
<comment type="caution">
    <text evidence="9">The sequence shown here is derived from an EMBL/GenBank/DDBJ whole genome shotgun (WGS) entry which is preliminary data.</text>
</comment>
<dbReference type="GO" id="GO:0006952">
    <property type="term" value="P:defense response"/>
    <property type="evidence" value="ECO:0007669"/>
    <property type="project" value="UniProtKB-KW"/>
</dbReference>
<gene>
    <name evidence="9" type="ORF">TEA_021910</name>
</gene>
<evidence type="ECO:0000256" key="4">
    <source>
        <dbReference type="ARBA" id="ARBA00022821"/>
    </source>
</evidence>
<dbReference type="GO" id="GO:0005524">
    <property type="term" value="F:ATP binding"/>
    <property type="evidence" value="ECO:0007669"/>
    <property type="project" value="UniProtKB-KW"/>
</dbReference>
<keyword evidence="2" id="KW-0677">Repeat</keyword>
<keyword evidence="10" id="KW-1185">Reference proteome</keyword>
<keyword evidence="4" id="KW-0611">Plant defense</keyword>
<evidence type="ECO:0000256" key="3">
    <source>
        <dbReference type="ARBA" id="ARBA00022741"/>
    </source>
</evidence>
<evidence type="ECO:0000259" key="7">
    <source>
        <dbReference type="Pfam" id="PF18052"/>
    </source>
</evidence>
<dbReference type="PRINTS" id="PR00364">
    <property type="entry name" value="DISEASERSIST"/>
</dbReference>
<dbReference type="InterPro" id="IPR041118">
    <property type="entry name" value="Rx_N"/>
</dbReference>
<proteinExistence type="predicted"/>
<keyword evidence="1" id="KW-0433">Leucine-rich repeat</keyword>
<dbReference type="Pfam" id="PF00931">
    <property type="entry name" value="NB-ARC"/>
    <property type="match status" value="1"/>
</dbReference>
<keyword evidence="3" id="KW-0547">Nucleotide-binding</keyword>
<dbReference type="GO" id="GO:0051707">
    <property type="term" value="P:response to other organism"/>
    <property type="evidence" value="ECO:0007669"/>
    <property type="project" value="UniProtKB-ARBA"/>
</dbReference>
<evidence type="ECO:0000256" key="2">
    <source>
        <dbReference type="ARBA" id="ARBA00022737"/>
    </source>
</evidence>
<dbReference type="Gene3D" id="3.80.10.10">
    <property type="entry name" value="Ribonuclease Inhibitor"/>
    <property type="match status" value="3"/>
</dbReference>
<dbReference type="Pfam" id="PF25019">
    <property type="entry name" value="LRR_R13L1-DRL21"/>
    <property type="match status" value="1"/>
</dbReference>
<feature type="domain" description="NB-ARC" evidence="6">
    <location>
        <begin position="189"/>
        <end position="338"/>
    </location>
</feature>
<evidence type="ECO:0000256" key="5">
    <source>
        <dbReference type="ARBA" id="ARBA00022840"/>
    </source>
</evidence>
<dbReference type="InterPro" id="IPR027417">
    <property type="entry name" value="P-loop_NTPase"/>
</dbReference>
<dbReference type="SUPFAM" id="SSF52540">
    <property type="entry name" value="P-loop containing nucleoside triphosphate hydrolases"/>
    <property type="match status" value="1"/>
</dbReference>
<dbReference type="InterPro" id="IPR032675">
    <property type="entry name" value="LRR_dom_sf"/>
</dbReference>
<dbReference type="Gene3D" id="3.40.50.300">
    <property type="entry name" value="P-loop containing nucleotide triphosphate hydrolases"/>
    <property type="match status" value="1"/>
</dbReference>
<evidence type="ECO:0000313" key="9">
    <source>
        <dbReference type="EMBL" id="THF97900.1"/>
    </source>
</evidence>
<feature type="domain" description="Disease resistance N-terminal" evidence="7">
    <location>
        <begin position="11"/>
        <end position="98"/>
    </location>
</feature>
<evidence type="ECO:0000313" key="10">
    <source>
        <dbReference type="Proteomes" id="UP000306102"/>
    </source>
</evidence>
<dbReference type="Pfam" id="PF18052">
    <property type="entry name" value="Rx_N"/>
    <property type="match status" value="1"/>
</dbReference>
<organism evidence="9 10">
    <name type="scientific">Camellia sinensis var. sinensis</name>
    <name type="common">China tea</name>
    <dbReference type="NCBI Taxonomy" id="542762"/>
    <lineage>
        <taxon>Eukaryota</taxon>
        <taxon>Viridiplantae</taxon>
        <taxon>Streptophyta</taxon>
        <taxon>Embryophyta</taxon>
        <taxon>Tracheophyta</taxon>
        <taxon>Spermatophyta</taxon>
        <taxon>Magnoliopsida</taxon>
        <taxon>eudicotyledons</taxon>
        <taxon>Gunneridae</taxon>
        <taxon>Pentapetalae</taxon>
        <taxon>asterids</taxon>
        <taxon>Ericales</taxon>
        <taxon>Theaceae</taxon>
        <taxon>Camellia</taxon>
    </lineage>
</organism>
<dbReference type="Gene3D" id="1.20.5.4130">
    <property type="match status" value="1"/>
</dbReference>
<name>A0A4S4D684_CAMSN</name>
<dbReference type="InterPro" id="IPR002182">
    <property type="entry name" value="NB-ARC"/>
</dbReference>
<evidence type="ECO:0000256" key="1">
    <source>
        <dbReference type="ARBA" id="ARBA00022614"/>
    </source>
</evidence>
<dbReference type="SUPFAM" id="SSF52058">
    <property type="entry name" value="L domain-like"/>
    <property type="match status" value="2"/>
</dbReference>
<dbReference type="GO" id="GO:0043531">
    <property type="term" value="F:ADP binding"/>
    <property type="evidence" value="ECO:0007669"/>
    <property type="project" value="InterPro"/>
</dbReference>
<dbReference type="EMBL" id="SDRB02012393">
    <property type="protein sequence ID" value="THF97900.1"/>
    <property type="molecule type" value="Genomic_DNA"/>
</dbReference>
<dbReference type="PANTHER" id="PTHR36766">
    <property type="entry name" value="PLANT BROAD-SPECTRUM MILDEW RESISTANCE PROTEIN RPW8"/>
    <property type="match status" value="1"/>
</dbReference>
<keyword evidence="5" id="KW-0067">ATP-binding</keyword>
<protein>
    <recommendedName>
        <fullName evidence="11">NB-ARC domain-containing protein</fullName>
    </recommendedName>
</protein>
<reference evidence="9 10" key="1">
    <citation type="journal article" date="2018" name="Proc. Natl. Acad. Sci. U.S.A.">
        <title>Draft genome sequence of Camellia sinensis var. sinensis provides insights into the evolution of the tea genome and tea quality.</title>
        <authorList>
            <person name="Wei C."/>
            <person name="Yang H."/>
            <person name="Wang S."/>
            <person name="Zhao J."/>
            <person name="Liu C."/>
            <person name="Gao L."/>
            <person name="Xia E."/>
            <person name="Lu Y."/>
            <person name="Tai Y."/>
            <person name="She G."/>
            <person name="Sun J."/>
            <person name="Cao H."/>
            <person name="Tong W."/>
            <person name="Gao Q."/>
            <person name="Li Y."/>
            <person name="Deng W."/>
            <person name="Jiang X."/>
            <person name="Wang W."/>
            <person name="Chen Q."/>
            <person name="Zhang S."/>
            <person name="Li H."/>
            <person name="Wu J."/>
            <person name="Wang P."/>
            <person name="Li P."/>
            <person name="Shi C."/>
            <person name="Zheng F."/>
            <person name="Jian J."/>
            <person name="Huang B."/>
            <person name="Shan D."/>
            <person name="Shi M."/>
            <person name="Fang C."/>
            <person name="Yue Y."/>
            <person name="Li F."/>
            <person name="Li D."/>
            <person name="Wei S."/>
            <person name="Han B."/>
            <person name="Jiang C."/>
            <person name="Yin Y."/>
            <person name="Xia T."/>
            <person name="Zhang Z."/>
            <person name="Bennetzen J.L."/>
            <person name="Zhao S."/>
            <person name="Wan X."/>
        </authorList>
    </citation>
    <scope>NUCLEOTIDE SEQUENCE [LARGE SCALE GENOMIC DNA]</scope>
    <source>
        <strain evidence="10">cv. Shuchazao</strain>
        <tissue evidence="9">Leaf</tissue>
    </source>
</reference>
<dbReference type="Proteomes" id="UP000306102">
    <property type="component" value="Unassembled WGS sequence"/>
</dbReference>
<feature type="domain" description="R13L1/DRL21-like LRR repeat region" evidence="8">
    <location>
        <begin position="507"/>
        <end position="639"/>
    </location>
</feature>
<dbReference type="PANTHER" id="PTHR36766:SF70">
    <property type="entry name" value="DISEASE RESISTANCE PROTEIN RGA4"/>
    <property type="match status" value="1"/>
</dbReference>
<accession>A0A4S4D684</accession>
<dbReference type="InterPro" id="IPR056789">
    <property type="entry name" value="LRR_R13L1-DRL21"/>
</dbReference>
<dbReference type="AlphaFoldDB" id="A0A4S4D684"/>